<evidence type="ECO:0000256" key="1">
    <source>
        <dbReference type="SAM" id="MobiDB-lite"/>
    </source>
</evidence>
<dbReference type="PANTHER" id="PTHR46211:SF1">
    <property type="entry name" value="GLYCEROPHOSPHODIESTER PHOSPHODIESTERASE, CYTOPLASMIC"/>
    <property type="match status" value="1"/>
</dbReference>
<protein>
    <submittedName>
        <fullName evidence="4">Glycerophosphodiester phosphodiesterase</fullName>
    </submittedName>
</protein>
<dbReference type="PANTHER" id="PTHR46211">
    <property type="entry name" value="GLYCEROPHOSPHORYL DIESTER PHOSPHODIESTERASE"/>
    <property type="match status" value="1"/>
</dbReference>
<dbReference type="Gene3D" id="3.20.20.190">
    <property type="entry name" value="Phosphatidylinositol (PI) phosphodiesterase"/>
    <property type="match status" value="1"/>
</dbReference>
<feature type="region of interest" description="Disordered" evidence="1">
    <location>
        <begin position="469"/>
        <end position="493"/>
    </location>
</feature>
<feature type="domain" description="GP-PDE" evidence="3">
    <location>
        <begin position="233"/>
        <end position="469"/>
    </location>
</feature>
<dbReference type="PROSITE" id="PS51704">
    <property type="entry name" value="GP_PDE"/>
    <property type="match status" value="1"/>
</dbReference>
<keyword evidence="2" id="KW-0732">Signal</keyword>
<organism evidence="4 5">
    <name type="scientific">Streptomyces formicae</name>
    <dbReference type="NCBI Taxonomy" id="1616117"/>
    <lineage>
        <taxon>Bacteria</taxon>
        <taxon>Bacillati</taxon>
        <taxon>Actinomycetota</taxon>
        <taxon>Actinomycetes</taxon>
        <taxon>Kitasatosporales</taxon>
        <taxon>Streptomycetaceae</taxon>
        <taxon>Streptomyces</taxon>
    </lineage>
</organism>
<dbReference type="Gene3D" id="2.60.40.10">
    <property type="entry name" value="Immunoglobulins"/>
    <property type="match status" value="1"/>
</dbReference>
<feature type="signal peptide" evidence="2">
    <location>
        <begin position="1"/>
        <end position="33"/>
    </location>
</feature>
<dbReference type="EMBL" id="CP071872">
    <property type="protein sequence ID" value="UNM12110.1"/>
    <property type="molecule type" value="Genomic_DNA"/>
</dbReference>
<dbReference type="Gene3D" id="2.60.120.560">
    <property type="entry name" value="Exo-inulinase, domain 1"/>
    <property type="match status" value="1"/>
</dbReference>
<feature type="chain" id="PRO_5045778554" evidence="2">
    <location>
        <begin position="34"/>
        <end position="633"/>
    </location>
</feature>
<evidence type="ECO:0000313" key="4">
    <source>
        <dbReference type="EMBL" id="UNM12110.1"/>
    </source>
</evidence>
<dbReference type="InterPro" id="IPR030395">
    <property type="entry name" value="GP_PDE_dom"/>
</dbReference>
<evidence type="ECO:0000313" key="5">
    <source>
        <dbReference type="Proteomes" id="UP000828924"/>
    </source>
</evidence>
<keyword evidence="5" id="KW-1185">Reference proteome</keyword>
<name>A0ABY3WNE5_9ACTN</name>
<gene>
    <name evidence="4" type="ORF">J4032_11680</name>
</gene>
<dbReference type="InterPro" id="IPR013783">
    <property type="entry name" value="Ig-like_fold"/>
</dbReference>
<dbReference type="InterPro" id="IPR017946">
    <property type="entry name" value="PLC-like_Pdiesterase_TIM-brl"/>
</dbReference>
<dbReference type="Pfam" id="PF03009">
    <property type="entry name" value="GDPD"/>
    <property type="match status" value="1"/>
</dbReference>
<dbReference type="RefSeq" id="WP_242330707.1">
    <property type="nucleotide sequence ID" value="NZ_CP071872.1"/>
</dbReference>
<evidence type="ECO:0000256" key="2">
    <source>
        <dbReference type="SAM" id="SignalP"/>
    </source>
</evidence>
<reference evidence="4 5" key="1">
    <citation type="submission" date="2021-03" db="EMBL/GenBank/DDBJ databases">
        <title>Complete genome of Streptomyces formicae strain 1H-GS9 (DSM 100524).</title>
        <authorList>
            <person name="Atanasov K.E."/>
            <person name="Altabella T."/>
            <person name="Ferrer A."/>
        </authorList>
    </citation>
    <scope>NUCLEOTIDE SEQUENCE [LARGE SCALE GENOMIC DNA]</scope>
    <source>
        <strain evidence="4 5">1H-GS9</strain>
    </source>
</reference>
<evidence type="ECO:0000259" key="3">
    <source>
        <dbReference type="PROSITE" id="PS51704"/>
    </source>
</evidence>
<proteinExistence type="predicted"/>
<sequence>MISYAKSASVRVCTALAVIGSLAVLSPAPPARAGTSPEPGDVVVSEDFGSGSLPVGWRAVDGDWQVKDGRLIGAAASGTKKLTFGPHLTDYRFEATARFDSVAEATRWFALGLDVPASGATPWWIATLRSGSTAANGVEFAQLTTAGSWNVTDTTPAPYAAATGRDVKVRIEVHGHQAAWFLDGRQLMRTNRLQRSADGGLALVVNGSQVSFDDVRVTALGPNGYLRPEGAPAAVIAHRGASSSAPENTLFAQEVGRRSGADFIENDVQLSKDSVPYLMHDTTVDRTTDGTGDIRTLTAAQLDGLDAGSWFSPHFAGARVPTLRAQLADLRQRGGNLLLEVKRADTEDEVAAMIDVVRAENMTGRVFVQSFEPQHLRWVHELAPELPLGLLRSTLDADPVAVAADLHLTSYNPSGAALGTRPGVVADLHEAGVAVMVWTIDSAAQWRTYDEYGVDGIITNRPAELAGWNQARSQAAPAPEPAPEPQAAVTSPAKGAVLDRAQRPVLAVTTEHADPAKVELTLDGERYEAGSTLDLTALKAGEHTLRLTATGPGGTTVTTSTFTVRASRAGLGHLILASAGRQQTVGDLLDCLVRGRYDRLEKLAEKAGERGELPTATAGLIAADARELRAPAA</sequence>
<dbReference type="Proteomes" id="UP000828924">
    <property type="component" value="Chromosome"/>
</dbReference>
<accession>A0ABY3WNE5</accession>
<dbReference type="SUPFAM" id="SSF51695">
    <property type="entry name" value="PLC-like phosphodiesterases"/>
    <property type="match status" value="1"/>
</dbReference>